<dbReference type="Pfam" id="PF17921">
    <property type="entry name" value="Integrase_H2C2"/>
    <property type="match status" value="1"/>
</dbReference>
<dbReference type="Proteomes" id="UP001235939">
    <property type="component" value="Chromosome X"/>
</dbReference>
<feature type="non-terminal residue" evidence="3">
    <location>
        <position position="960"/>
    </location>
</feature>
<dbReference type="PANTHER" id="PTHR47331">
    <property type="entry name" value="PHD-TYPE DOMAIN-CONTAINING PROTEIN"/>
    <property type="match status" value="1"/>
</dbReference>
<organism evidence="3 4">
    <name type="scientific">Cordylochernes scorpioides</name>
    <dbReference type="NCBI Taxonomy" id="51811"/>
    <lineage>
        <taxon>Eukaryota</taxon>
        <taxon>Metazoa</taxon>
        <taxon>Ecdysozoa</taxon>
        <taxon>Arthropoda</taxon>
        <taxon>Chelicerata</taxon>
        <taxon>Arachnida</taxon>
        <taxon>Pseudoscorpiones</taxon>
        <taxon>Cheliferoidea</taxon>
        <taxon>Chernetidae</taxon>
        <taxon>Cordylochernes</taxon>
    </lineage>
</organism>
<proteinExistence type="predicted"/>
<keyword evidence="4" id="KW-1185">Reference proteome</keyword>
<evidence type="ECO:0000313" key="3">
    <source>
        <dbReference type="EMBL" id="UYV84811.1"/>
    </source>
</evidence>
<name>A0ABY6LWV6_9ARAC</name>
<dbReference type="Gene3D" id="1.10.10.60">
    <property type="entry name" value="Homeodomain-like"/>
    <property type="match status" value="1"/>
</dbReference>
<dbReference type="SUPFAM" id="SSF46689">
    <property type="entry name" value="Homeodomain-like"/>
    <property type="match status" value="1"/>
</dbReference>
<dbReference type="SUPFAM" id="SSF53098">
    <property type="entry name" value="Ribonuclease H-like"/>
    <property type="match status" value="1"/>
</dbReference>
<dbReference type="Gene3D" id="1.10.340.70">
    <property type="match status" value="1"/>
</dbReference>
<evidence type="ECO:0000256" key="1">
    <source>
        <dbReference type="ARBA" id="ARBA00004123"/>
    </source>
</evidence>
<dbReference type="InterPro" id="IPR038717">
    <property type="entry name" value="Tc1-like_DDE_dom"/>
</dbReference>
<feature type="domain" description="Integrase catalytic" evidence="2">
    <location>
        <begin position="491"/>
        <end position="625"/>
    </location>
</feature>
<dbReference type="PANTHER" id="PTHR47331:SF1">
    <property type="entry name" value="GAG-LIKE PROTEIN"/>
    <property type="match status" value="1"/>
</dbReference>
<dbReference type="InterPro" id="IPR012337">
    <property type="entry name" value="RNaseH-like_sf"/>
</dbReference>
<evidence type="ECO:0000259" key="2">
    <source>
        <dbReference type="PROSITE" id="PS50994"/>
    </source>
</evidence>
<dbReference type="InterPro" id="IPR036397">
    <property type="entry name" value="RNaseH_sf"/>
</dbReference>
<comment type="subcellular location">
    <subcellularLocation>
        <location evidence="1">Nucleus</location>
    </subcellularLocation>
</comment>
<gene>
    <name evidence="3" type="ORF">LAZ67_X003588</name>
</gene>
<protein>
    <recommendedName>
        <fullName evidence="2">Integrase catalytic domain-containing protein</fullName>
    </recommendedName>
</protein>
<dbReference type="InterPro" id="IPR001584">
    <property type="entry name" value="Integrase_cat-core"/>
</dbReference>
<evidence type="ECO:0000313" key="4">
    <source>
        <dbReference type="Proteomes" id="UP001235939"/>
    </source>
</evidence>
<dbReference type="InterPro" id="IPR009057">
    <property type="entry name" value="Homeodomain-like_sf"/>
</dbReference>
<dbReference type="Pfam" id="PF01498">
    <property type="entry name" value="HTH_Tnp_Tc3_2"/>
    <property type="match status" value="1"/>
</dbReference>
<accession>A0ABY6LWV6</accession>
<dbReference type="InterPro" id="IPR041588">
    <property type="entry name" value="Integrase_H2C2"/>
</dbReference>
<dbReference type="Pfam" id="PF13358">
    <property type="entry name" value="DDE_3"/>
    <property type="match status" value="1"/>
</dbReference>
<dbReference type="EMBL" id="CP092886">
    <property type="protein sequence ID" value="UYV84811.1"/>
    <property type="molecule type" value="Genomic_DNA"/>
</dbReference>
<reference evidence="3 4" key="1">
    <citation type="submission" date="2022-03" db="EMBL/GenBank/DDBJ databases">
        <title>A chromosomal length assembly of Cordylochernes scorpioides.</title>
        <authorList>
            <person name="Zeh D."/>
            <person name="Zeh J."/>
        </authorList>
    </citation>
    <scope>NUCLEOTIDE SEQUENCE [LARGE SCALE GENOMIC DNA]</scope>
    <source>
        <strain evidence="3">IN4F17</strain>
        <tissue evidence="3">Whole Body</tissue>
    </source>
</reference>
<dbReference type="Gene3D" id="3.30.420.10">
    <property type="entry name" value="Ribonuclease H-like superfamily/Ribonuclease H"/>
    <property type="match status" value="3"/>
</dbReference>
<dbReference type="PROSITE" id="PS50994">
    <property type="entry name" value="INTEGRASE"/>
    <property type="match status" value="1"/>
</dbReference>
<dbReference type="InterPro" id="IPR002492">
    <property type="entry name" value="Transposase_Tc1-like"/>
</dbReference>
<sequence>MGFTLGSAATRASCFSIMESRVLPIFNPVQVLEDSPVTEAEECADATQGLYARRPIICVPLTPPQKRARELWRRQHVAWNPDEWSHVIFTDESRFSLNSYYRCVFVWREVETRNNPRNMVEIDPYRSQCFMVWAGIYLGGHTALHIFRQGTLTGQRYRDEILAAYVMPQSLEMVENLLIMDDNARPHRVDVVDTFLRNHAVLCWIKSESKHWKPFVGNRIAEIQRLTLQSSWYYVSTKDNPADCASRGITSSELVNHSLWWNGPDWLSNSSLQDPLPITYELPKEVCHEKRKTVPIVHFTTCPILDFIFKFSTFRKLSRVTAWLLRFIHNARHSSDKIKHKELSSNELNNSIRTLIQIIQSSEFKTEIQCCNQSKVLPSNSKLLSLNPFIDSSGILRVGGRLRKSNLQFNEKHPIILPHNHFVTELIVQQFHVEHLHSGLQLTLCAIRQKYWIPSGRILVKKLINRCMTCFKTKRQVSKQIMGDLPIHRIIPSSPFSKTGIDFAGPFITKPNVIRTKVTLKSYIALFICFSTKAIHLEIVSDLSTPAFLAAFRRFISRRGKPSDIFTDNATNFKGAKNILNNIHQLVKDSSIQSYVANEHITWHFIPPSAPNFGGIWEAGIKSLKYHLLSTPISTVSMPRRKIRAHYEHMSEFETGRAIGLKEAGWSNRLIARHLCRSDAAIRRCWQKWVNNGSGRPRATTEREDRAIVRMAVAAPESTLSTIQRVTGTQVSKMTINRRLRERKLRARRPLRCLPLTPVHRQVRLQWCRERSTWNCADWGRIVFSDESRFLLCPDDRRKRVWRCPGQRVDPGLTVEHHTGPQQGVMVWGAISFDSRIPLVVIPGTLTAQRYVDDILWPVLLPFLSHHPGLTFQQDNARPHTASVTMDCLQSCRTLPWPARSPDFSPIEHIWDVMGRRLQPSRNVDYLARQLETIWQEIPQHTIRNIYHSMTRRVADSIQA</sequence>